<dbReference type="InterPro" id="IPR050952">
    <property type="entry name" value="TRIM-NHL_E3_ligases"/>
</dbReference>
<dbReference type="InterPro" id="IPR011042">
    <property type="entry name" value="6-blade_b-propeller_TolB-like"/>
</dbReference>
<keyword evidence="1" id="KW-0677">Repeat</keyword>
<dbReference type="Proteomes" id="UP001142055">
    <property type="component" value="Chromosome 1"/>
</dbReference>
<accession>A0A9Q0MDV4</accession>
<sequence length="716" mass="81442">MSTQYGLSSDVDDNLMSHQSSNYSNDLLFDPQLDCESSTLIEKMTNIQLNQHDSNGNDCSIPSSSRGDINIRDNPTMGMDELRCQRLSPRLSHHVPSWNIDYVLAQLQAKYSIVKQTQNEFHNTFGETLGHYSQFMQHCRLHLATILQEISDDYEQTFKGKMLELSRQTQQLEELMFLIEHKRKMMPSHSVDEQQQESLFDNQIDSDLIKFVQTIMDTQINLPEIRLPPIDSIVLERSFRTMLINILKGNAYASNGNGNWSLQFHPQSQERQLWTMEKLNSDNERVQQQQQQILEGNSAIDSFFTSSSEESHRSCNGAVVINQNFNESGSSSLFGTDSSAVTASIITSSTNGNSTNMVGVHNTAQQNKQILSKSLQPKVRRERMSYVLKFGEQGSLYGQFAEPSGVAVAFPHEDIFIADANNHRVQVFDRWGKFKFHFGDGKLKFPNRIAISNISGEIVVSERPPVHQIQVFDRHGTFQCKFGSRLLRHPRGLAIDHQNRIIVVECKVMRVFIFNLRGELLQSFDCSMSIQFPNAVAVSSKEEIYISDNRNHCVKVFNFDGQLLRQIGGQGITNYPIGVILNEHNNRLLVVDNYNNLNVTIFRLDGQLMNAYESSTKHQQCLDVALFADNQIVVTSKDLQVYIYRLKEANGSRNDNANTNGHIVSRTRIMLSTSQQHPYGKQQPQQQQQQQQQQPPPPPPLSSNTITNKNSNNFSP</sequence>
<dbReference type="SUPFAM" id="SSF101898">
    <property type="entry name" value="NHL repeat"/>
    <property type="match status" value="1"/>
</dbReference>
<dbReference type="EMBL" id="JAPWDV010000001">
    <property type="protein sequence ID" value="KAJ6223934.1"/>
    <property type="molecule type" value="Genomic_DNA"/>
</dbReference>
<feature type="repeat" description="NHL" evidence="2">
    <location>
        <begin position="432"/>
        <end position="475"/>
    </location>
</feature>
<evidence type="ECO:0000256" key="2">
    <source>
        <dbReference type="PROSITE-ProRule" id="PRU00504"/>
    </source>
</evidence>
<dbReference type="OMA" id="AFPHEDI"/>
<dbReference type="InterPro" id="IPR001258">
    <property type="entry name" value="NHL_repeat"/>
</dbReference>
<feature type="repeat" description="NHL" evidence="2">
    <location>
        <begin position="387"/>
        <end position="431"/>
    </location>
</feature>
<name>A0A9Q0MDV4_BLOTA</name>
<evidence type="ECO:0000313" key="4">
    <source>
        <dbReference type="EMBL" id="KAJ6223934.1"/>
    </source>
</evidence>
<dbReference type="Gene3D" id="2.120.10.30">
    <property type="entry name" value="TolB, C-terminal domain"/>
    <property type="match status" value="1"/>
</dbReference>
<evidence type="ECO:0000313" key="5">
    <source>
        <dbReference type="Proteomes" id="UP001142055"/>
    </source>
</evidence>
<feature type="compositionally biased region" description="Low complexity" evidence="3">
    <location>
        <begin position="702"/>
        <end position="716"/>
    </location>
</feature>
<organism evidence="4 5">
    <name type="scientific">Blomia tropicalis</name>
    <name type="common">Mite</name>
    <dbReference type="NCBI Taxonomy" id="40697"/>
    <lineage>
        <taxon>Eukaryota</taxon>
        <taxon>Metazoa</taxon>
        <taxon>Ecdysozoa</taxon>
        <taxon>Arthropoda</taxon>
        <taxon>Chelicerata</taxon>
        <taxon>Arachnida</taxon>
        <taxon>Acari</taxon>
        <taxon>Acariformes</taxon>
        <taxon>Sarcoptiformes</taxon>
        <taxon>Astigmata</taxon>
        <taxon>Glycyphagoidea</taxon>
        <taxon>Echimyopodidae</taxon>
        <taxon>Blomia</taxon>
    </lineage>
</organism>
<dbReference type="AlphaFoldDB" id="A0A9Q0MDV4"/>
<comment type="caution">
    <text evidence="4">The sequence shown here is derived from an EMBL/GenBank/DDBJ whole genome shotgun (WGS) entry which is preliminary data.</text>
</comment>
<protein>
    <submittedName>
        <fullName evidence="4">Uncharacterized protein</fullName>
    </submittedName>
</protein>
<feature type="region of interest" description="Disordered" evidence="3">
    <location>
        <begin position="674"/>
        <end position="716"/>
    </location>
</feature>
<dbReference type="OrthoDB" id="342730at2759"/>
<feature type="compositionally biased region" description="Low complexity" evidence="3">
    <location>
        <begin position="682"/>
        <end position="693"/>
    </location>
</feature>
<gene>
    <name evidence="4" type="ORF">RDWZM_002479</name>
</gene>
<feature type="repeat" description="NHL" evidence="2">
    <location>
        <begin position="476"/>
        <end position="517"/>
    </location>
</feature>
<dbReference type="PROSITE" id="PS51125">
    <property type="entry name" value="NHL"/>
    <property type="match status" value="4"/>
</dbReference>
<reference evidence="4" key="1">
    <citation type="submission" date="2022-12" db="EMBL/GenBank/DDBJ databases">
        <title>Genome assemblies of Blomia tropicalis.</title>
        <authorList>
            <person name="Cui Y."/>
        </authorList>
    </citation>
    <scope>NUCLEOTIDE SEQUENCE</scope>
    <source>
        <tissue evidence="4">Adult mites</tissue>
    </source>
</reference>
<evidence type="ECO:0000256" key="3">
    <source>
        <dbReference type="SAM" id="MobiDB-lite"/>
    </source>
</evidence>
<evidence type="ECO:0000256" key="1">
    <source>
        <dbReference type="ARBA" id="ARBA00022737"/>
    </source>
</evidence>
<proteinExistence type="predicted"/>
<keyword evidence="5" id="KW-1185">Reference proteome</keyword>
<dbReference type="Pfam" id="PF01436">
    <property type="entry name" value="NHL"/>
    <property type="match status" value="2"/>
</dbReference>
<dbReference type="PANTHER" id="PTHR24104:SF41">
    <property type="entry name" value="BRAIN TUMOR PROTEIN"/>
    <property type="match status" value="1"/>
</dbReference>
<feature type="repeat" description="NHL" evidence="2">
    <location>
        <begin position="531"/>
        <end position="560"/>
    </location>
</feature>
<dbReference type="PANTHER" id="PTHR24104">
    <property type="entry name" value="E3 UBIQUITIN-PROTEIN LIGASE NHLRC1-RELATED"/>
    <property type="match status" value="1"/>
</dbReference>
<dbReference type="GO" id="GO:0003730">
    <property type="term" value="F:mRNA 3'-UTR binding"/>
    <property type="evidence" value="ECO:0007669"/>
    <property type="project" value="TreeGrafter"/>
</dbReference>